<dbReference type="InterPro" id="IPR004238">
    <property type="entry name" value="ECP63-like_dom"/>
</dbReference>
<dbReference type="Pfam" id="PF02987">
    <property type="entry name" value="LEA_4"/>
    <property type="match status" value="2"/>
</dbReference>
<sequence length="348" mass="38205">MASEKQRKTERAEVAARLAAEDLHDINKHRDDDVALYKVMERTVEHLPEQERPGVIGSVFRAVQGTYEHARDAVVGKPRCRPAGAKDATLEKAKETADYTAEKAREAKDKTAAKVGEYKDYTVDKAVEAKDKTAEKAKETANYTADNAKEAKDKTAQKVGEYKDYTVDKAKEDKDYTAEKAIEAKDKTVDKAENAGVSKLGELKDSAIDTAKRAMGKMEEAGEETRRKMEEMRIEGKELKDQAGEKAREASQKTREVTDSAGERAHETKDSTAVRGNEAKGTIFGALGNVTDAIKSKLTMPSDIVEETRAAREHGGTGRTVVEVKVEDIKPGKAATSLDEARKDKGKL</sequence>
<organism evidence="3 4">
    <name type="scientific">Brassica carinata</name>
    <name type="common">Ethiopian mustard</name>
    <name type="synonym">Abyssinian cabbage</name>
    <dbReference type="NCBI Taxonomy" id="52824"/>
    <lineage>
        <taxon>Eukaryota</taxon>
        <taxon>Viridiplantae</taxon>
        <taxon>Streptophyta</taxon>
        <taxon>Embryophyta</taxon>
        <taxon>Tracheophyta</taxon>
        <taxon>Spermatophyta</taxon>
        <taxon>Magnoliopsida</taxon>
        <taxon>eudicotyledons</taxon>
        <taxon>Gunneridae</taxon>
        <taxon>Pentapetalae</taxon>
        <taxon>rosids</taxon>
        <taxon>malvids</taxon>
        <taxon>Brassicales</taxon>
        <taxon>Brassicaceae</taxon>
        <taxon>Brassiceae</taxon>
        <taxon>Brassica</taxon>
    </lineage>
</organism>
<evidence type="ECO:0000256" key="1">
    <source>
        <dbReference type="SAM" id="MobiDB-lite"/>
    </source>
</evidence>
<feature type="region of interest" description="Disordered" evidence="1">
    <location>
        <begin position="215"/>
        <end position="276"/>
    </location>
</feature>
<name>A0A8X7UNX3_BRACI</name>
<evidence type="ECO:0000259" key="2">
    <source>
        <dbReference type="Pfam" id="PF02987"/>
    </source>
</evidence>
<proteinExistence type="predicted"/>
<accession>A0A8X7UNX3</accession>
<keyword evidence="4" id="KW-1185">Reference proteome</keyword>
<evidence type="ECO:0000313" key="4">
    <source>
        <dbReference type="Proteomes" id="UP000886595"/>
    </source>
</evidence>
<dbReference type="Gene3D" id="6.10.140.1430">
    <property type="match status" value="2"/>
</dbReference>
<dbReference type="EMBL" id="JAAMPC010000010">
    <property type="protein sequence ID" value="KAG2285449.1"/>
    <property type="molecule type" value="Genomic_DNA"/>
</dbReference>
<dbReference type="OrthoDB" id="1907061at2759"/>
<feature type="domain" description="Late embryogenesis abundant protein ECP63-like" evidence="2">
    <location>
        <begin position="142"/>
        <end position="181"/>
    </location>
</feature>
<protein>
    <recommendedName>
        <fullName evidence="2">Late embryogenesis abundant protein ECP63-like domain-containing protein</fullName>
    </recommendedName>
</protein>
<comment type="caution">
    <text evidence="3">The sequence shown here is derived from an EMBL/GenBank/DDBJ whole genome shotgun (WGS) entry which is preliminary data.</text>
</comment>
<gene>
    <name evidence="3" type="ORF">Bca52824_045053</name>
</gene>
<dbReference type="PANTHER" id="PTHR47877:SF4">
    <property type="entry name" value="LATE EMBRYOGENESIS ABUNDANT PROTEIN ECP63"/>
    <property type="match status" value="1"/>
</dbReference>
<evidence type="ECO:0000313" key="3">
    <source>
        <dbReference type="EMBL" id="KAG2285449.1"/>
    </source>
</evidence>
<dbReference type="GO" id="GO:0005829">
    <property type="term" value="C:cytosol"/>
    <property type="evidence" value="ECO:0007669"/>
    <property type="project" value="TreeGrafter"/>
</dbReference>
<reference evidence="3 4" key="1">
    <citation type="submission" date="2020-02" db="EMBL/GenBank/DDBJ databases">
        <authorList>
            <person name="Ma Q."/>
            <person name="Huang Y."/>
            <person name="Song X."/>
            <person name="Pei D."/>
        </authorList>
    </citation>
    <scope>NUCLEOTIDE SEQUENCE [LARGE SCALE GENOMIC DNA]</scope>
    <source>
        <strain evidence="3">Sxm20200214</strain>
        <tissue evidence="3">Leaf</tissue>
    </source>
</reference>
<dbReference type="PANTHER" id="PTHR47877">
    <property type="entry name" value="LATE EMBRYOGENESIS ABUNDANT DOMAIN-CONTAINING PROTEIN / LEA DOMAIN-CONTAINING PROTEIN"/>
    <property type="match status" value="1"/>
</dbReference>
<dbReference type="AlphaFoldDB" id="A0A8X7UNX3"/>
<dbReference type="GO" id="GO:0009631">
    <property type="term" value="P:cold acclimation"/>
    <property type="evidence" value="ECO:0007669"/>
    <property type="project" value="TreeGrafter"/>
</dbReference>
<feature type="compositionally biased region" description="Basic and acidic residues" evidence="1">
    <location>
        <begin position="215"/>
        <end position="272"/>
    </location>
</feature>
<feature type="domain" description="Late embryogenesis abundant protein ECP63-like" evidence="2">
    <location>
        <begin position="97"/>
        <end position="140"/>
    </location>
</feature>
<dbReference type="Proteomes" id="UP000886595">
    <property type="component" value="Unassembled WGS sequence"/>
</dbReference>